<dbReference type="EMBL" id="JBEHCU010002888">
    <property type="protein sequence ID" value="KAL1402515.1"/>
    <property type="molecule type" value="Genomic_DNA"/>
</dbReference>
<feature type="region of interest" description="Disordered" evidence="1">
    <location>
        <begin position="41"/>
        <end position="67"/>
    </location>
</feature>
<name>A0ABD1DTN5_CULPP</name>
<feature type="compositionally biased region" description="Gly residues" evidence="1">
    <location>
        <begin position="188"/>
        <end position="199"/>
    </location>
</feature>
<evidence type="ECO:0000313" key="3">
    <source>
        <dbReference type="Proteomes" id="UP001562425"/>
    </source>
</evidence>
<evidence type="ECO:0000256" key="1">
    <source>
        <dbReference type="SAM" id="MobiDB-lite"/>
    </source>
</evidence>
<accession>A0ABD1DTN5</accession>
<organism evidence="2 3">
    <name type="scientific">Culex pipiens pipiens</name>
    <name type="common">Northern house mosquito</name>
    <dbReference type="NCBI Taxonomy" id="38569"/>
    <lineage>
        <taxon>Eukaryota</taxon>
        <taxon>Metazoa</taxon>
        <taxon>Ecdysozoa</taxon>
        <taxon>Arthropoda</taxon>
        <taxon>Hexapoda</taxon>
        <taxon>Insecta</taxon>
        <taxon>Pterygota</taxon>
        <taxon>Neoptera</taxon>
        <taxon>Endopterygota</taxon>
        <taxon>Diptera</taxon>
        <taxon>Nematocera</taxon>
        <taxon>Culicoidea</taxon>
        <taxon>Culicidae</taxon>
        <taxon>Culicinae</taxon>
        <taxon>Culicini</taxon>
        <taxon>Culex</taxon>
        <taxon>Culex</taxon>
    </lineage>
</organism>
<gene>
    <name evidence="2" type="ORF">pipiens_019728</name>
</gene>
<comment type="caution">
    <text evidence="2">The sequence shown here is derived from an EMBL/GenBank/DDBJ whole genome shotgun (WGS) entry which is preliminary data.</text>
</comment>
<reference evidence="2 3" key="1">
    <citation type="submission" date="2024-05" db="EMBL/GenBank/DDBJ databases">
        <title>Culex pipiens pipiens assembly and annotation.</title>
        <authorList>
            <person name="Alout H."/>
            <person name="Durand T."/>
        </authorList>
    </citation>
    <scope>NUCLEOTIDE SEQUENCE [LARGE SCALE GENOMIC DNA]</scope>
    <source>
        <strain evidence="2">HA-2024</strain>
        <tissue evidence="2">Whole body</tissue>
    </source>
</reference>
<feature type="compositionally biased region" description="Basic and acidic residues" evidence="1">
    <location>
        <begin position="204"/>
        <end position="226"/>
    </location>
</feature>
<feature type="region of interest" description="Disordered" evidence="1">
    <location>
        <begin position="185"/>
        <end position="237"/>
    </location>
</feature>
<feature type="region of interest" description="Disordered" evidence="1">
    <location>
        <begin position="365"/>
        <end position="407"/>
    </location>
</feature>
<sequence length="445" mass="49847">MPPGTVTRDDHGRRTVVTLQVPSEIVPKSKLVKKTVPALQVSSKRRNHVNEYDAGTDLSGRHQHDSAAEFEPEKAVLCATSLTWKNSVQLVVQKAAAHRDQPQPPRLATRMETRDRRTGITTITRAPLSAHRNDLQVAVSEEDQRRKMERKRVAAWKLQELDKCNLQGWPPSCSETSTRITTTTFADGGNGHAGVGGRGLNAESTERLNLRREENQRRKMEHKQSESPDGSGRPSSFLTESVAVTKTVAGKIWPNANIEILISSVSELLCEFHESPHPNVYLNQNDPNQHLSLAAESVPLKDSSIITGNNHRNNYHFNNWIMKTKPVGNQAVPGHQPCADAIVCESRRKFRIAAANVGRSKIVRLPRQSAEGGRVGDREPRGQMQPPRLANQQQRNLHRDHDGHWRDSSSAVASFMNPEIVVQRPIIQDEKRIEAITKNDEFDFN</sequence>
<dbReference type="AlphaFoldDB" id="A0ABD1DTN5"/>
<protein>
    <submittedName>
        <fullName evidence="2">Uncharacterized protein</fullName>
    </submittedName>
</protein>
<evidence type="ECO:0000313" key="2">
    <source>
        <dbReference type="EMBL" id="KAL1402515.1"/>
    </source>
</evidence>
<feature type="compositionally biased region" description="Basic and acidic residues" evidence="1">
    <location>
        <begin position="397"/>
        <end position="407"/>
    </location>
</feature>
<dbReference type="Proteomes" id="UP001562425">
    <property type="component" value="Unassembled WGS sequence"/>
</dbReference>
<keyword evidence="3" id="KW-1185">Reference proteome</keyword>
<proteinExistence type="predicted"/>